<sequence length="263" mass="29894">MACTRSTDIDPSFSSACDPVWDTHAPSFDPTHASADTASSCDRSNPTDRPKLVLSASNDSYHRTQPYGQFWKALLTFDNATISRVTEDWGIKAADIFASATLLRPYEGGDQRTRSGLMKGLEGATPAERHYEMQRRMKQGVREILGDGDKLPKELMFIGRNMRIVQGNNQHLGSPVNRIKMMGEWASRSMFEDKRLPLGQRFNNAWRHVLFKMVMATTDVAFYFFKLRQWLGRGGGMEDEMEKRMKDIAQDMGIELQHEVFDG</sequence>
<name>A0A0G4L5C2_VERLO</name>
<protein>
    <submittedName>
        <fullName evidence="2">Uncharacterized protein</fullName>
    </submittedName>
</protein>
<feature type="non-terminal residue" evidence="2">
    <location>
        <position position="263"/>
    </location>
</feature>
<feature type="compositionally biased region" description="Polar residues" evidence="1">
    <location>
        <begin position="34"/>
        <end position="44"/>
    </location>
</feature>
<dbReference type="AlphaFoldDB" id="A0A0G4L5C2"/>
<evidence type="ECO:0000256" key="1">
    <source>
        <dbReference type="SAM" id="MobiDB-lite"/>
    </source>
</evidence>
<reference evidence="3" key="1">
    <citation type="submission" date="2015-05" db="EMBL/GenBank/DDBJ databases">
        <authorList>
            <person name="Fogelqvist Johan"/>
        </authorList>
    </citation>
    <scope>NUCLEOTIDE SEQUENCE [LARGE SCALE GENOMIC DNA]</scope>
</reference>
<evidence type="ECO:0000313" key="3">
    <source>
        <dbReference type="Proteomes" id="UP000045706"/>
    </source>
</evidence>
<accession>A0A0G4L5C2</accession>
<dbReference type="Proteomes" id="UP000045706">
    <property type="component" value="Unassembled WGS sequence"/>
</dbReference>
<evidence type="ECO:0000313" key="2">
    <source>
        <dbReference type="EMBL" id="CRK17189.1"/>
    </source>
</evidence>
<proteinExistence type="predicted"/>
<organism evidence="2 3">
    <name type="scientific">Verticillium longisporum</name>
    <name type="common">Verticillium dahliae var. longisporum</name>
    <dbReference type="NCBI Taxonomy" id="100787"/>
    <lineage>
        <taxon>Eukaryota</taxon>
        <taxon>Fungi</taxon>
        <taxon>Dikarya</taxon>
        <taxon>Ascomycota</taxon>
        <taxon>Pezizomycotina</taxon>
        <taxon>Sordariomycetes</taxon>
        <taxon>Hypocreomycetidae</taxon>
        <taxon>Glomerellales</taxon>
        <taxon>Plectosphaerellaceae</taxon>
        <taxon>Verticillium</taxon>
    </lineage>
</organism>
<feature type="region of interest" description="Disordered" evidence="1">
    <location>
        <begin position="28"/>
        <end position="51"/>
    </location>
</feature>
<gene>
    <name evidence="2" type="ORF">BN1723_002356</name>
</gene>
<dbReference type="EMBL" id="CVQI01007779">
    <property type="protein sequence ID" value="CRK17189.1"/>
    <property type="molecule type" value="Genomic_DNA"/>
</dbReference>